<accession>A0A061JGP8</accession>
<dbReference type="AlphaFoldDB" id="A0A061JGP8"/>
<dbReference type="EMBL" id="ARPM03000197">
    <property type="protein sequence ID" value="ETZ04437.1"/>
    <property type="molecule type" value="Genomic_DNA"/>
</dbReference>
<proteinExistence type="predicted"/>
<comment type="caution">
    <text evidence="2">The sequence shown here is derived from an EMBL/GenBank/DDBJ whole genome shotgun (WGS) entry which is preliminary data.</text>
</comment>
<feature type="compositionally biased region" description="Polar residues" evidence="1">
    <location>
        <begin position="41"/>
        <end position="51"/>
    </location>
</feature>
<feature type="region of interest" description="Disordered" evidence="1">
    <location>
        <begin position="39"/>
        <end position="63"/>
    </location>
</feature>
<organism evidence="2 3">
    <name type="scientific">Holospora undulata HU1</name>
    <dbReference type="NCBI Taxonomy" id="1321371"/>
    <lineage>
        <taxon>Bacteria</taxon>
        <taxon>Pseudomonadati</taxon>
        <taxon>Pseudomonadota</taxon>
        <taxon>Alphaproteobacteria</taxon>
        <taxon>Holosporales</taxon>
        <taxon>Holosporaceae</taxon>
        <taxon>Holospora</taxon>
    </lineage>
</organism>
<protein>
    <submittedName>
        <fullName evidence="2">Uncharacterized protein</fullName>
    </submittedName>
</protein>
<evidence type="ECO:0000313" key="3">
    <source>
        <dbReference type="Proteomes" id="UP000026922"/>
    </source>
</evidence>
<dbReference type="Proteomes" id="UP000026922">
    <property type="component" value="Unassembled WGS sequence"/>
</dbReference>
<dbReference type="RefSeq" id="WP_006298509.1">
    <property type="nucleotide sequence ID" value="NZ_ARPM03000197.1"/>
</dbReference>
<evidence type="ECO:0000256" key="1">
    <source>
        <dbReference type="SAM" id="MobiDB-lite"/>
    </source>
</evidence>
<name>A0A061JGP8_9PROT</name>
<sequence length="63" mass="7428">MLLNIYFDTFNSYGIDRWQPSKWDSLMGYKTPGQPIEKKQLQQVSSGQTKPTRPRVMRSRFMG</sequence>
<keyword evidence="3" id="KW-1185">Reference proteome</keyword>
<evidence type="ECO:0000313" key="2">
    <source>
        <dbReference type="EMBL" id="ETZ04437.1"/>
    </source>
</evidence>
<feature type="compositionally biased region" description="Basic residues" evidence="1">
    <location>
        <begin position="52"/>
        <end position="63"/>
    </location>
</feature>
<gene>
    <name evidence="2" type="ORF">K737_301148</name>
</gene>
<reference evidence="2 3" key="1">
    <citation type="journal article" date="2013" name="Genome Announc.">
        <title>Draft Genome Sequence of Holospora undulata Strain HU1, a Micronucleus-Specific Symbiont of the Ciliate Paramecium caudatum.</title>
        <authorList>
            <person name="Dohra H."/>
            <person name="Suzuki H."/>
            <person name="Suzuki T."/>
            <person name="Tanaka K."/>
            <person name="Fujishima M."/>
        </authorList>
    </citation>
    <scope>NUCLEOTIDE SEQUENCE [LARGE SCALE GENOMIC DNA]</scope>
    <source>
        <strain evidence="2 3">HU1</strain>
    </source>
</reference>